<dbReference type="AlphaFoldDB" id="A0A4U0PWT4"/>
<comment type="caution">
    <text evidence="2">The sequence shown here is derived from an EMBL/GenBank/DDBJ whole genome shotgun (WGS) entry which is preliminary data.</text>
</comment>
<dbReference type="OrthoDB" id="8613985at2"/>
<dbReference type="Pfam" id="PF13682">
    <property type="entry name" value="CZB"/>
    <property type="match status" value="1"/>
</dbReference>
<sequence length="117" mass="12926">MDFDHAIMAHAEWRLKFTLAIGRQEQIDVAHVDADDCCTLGVWLKGDAGQLFGKLPAWADCVRLHEQFHHEASKVAATINGGHYYEAENMLLPGSSYCQASNELTGALNQLRDQAGL</sequence>
<evidence type="ECO:0000313" key="2">
    <source>
        <dbReference type="EMBL" id="TJZ73005.1"/>
    </source>
</evidence>
<evidence type="ECO:0000259" key="1">
    <source>
        <dbReference type="Pfam" id="PF13682"/>
    </source>
</evidence>
<keyword evidence="3" id="KW-1185">Reference proteome</keyword>
<reference evidence="2 3" key="1">
    <citation type="submission" date="2019-04" db="EMBL/GenBank/DDBJ databases">
        <title>Chitiniphilus eburnea sp. nov., a novel chitinolytic bacterium isolated from aquaculture sludge.</title>
        <authorList>
            <person name="Sheng M."/>
        </authorList>
    </citation>
    <scope>NUCLEOTIDE SEQUENCE [LARGE SCALE GENOMIC DNA]</scope>
    <source>
        <strain evidence="2 3">HX-2-15</strain>
    </source>
</reference>
<proteinExistence type="predicted"/>
<dbReference type="EMBL" id="SUMF01000013">
    <property type="protein sequence ID" value="TJZ73005.1"/>
    <property type="molecule type" value="Genomic_DNA"/>
</dbReference>
<dbReference type="RefSeq" id="WP_136773749.1">
    <property type="nucleotide sequence ID" value="NZ_CP156074.1"/>
</dbReference>
<dbReference type="Proteomes" id="UP000310016">
    <property type="component" value="Unassembled WGS sequence"/>
</dbReference>
<gene>
    <name evidence="2" type="ORF">FAZ21_12365</name>
</gene>
<feature type="domain" description="Chemoreceptor zinc-binding" evidence="1">
    <location>
        <begin position="10"/>
        <end position="75"/>
    </location>
</feature>
<dbReference type="Gene3D" id="1.20.120.30">
    <property type="entry name" value="Aspartate receptor, ligand-binding domain"/>
    <property type="match status" value="1"/>
</dbReference>
<organism evidence="2 3">
    <name type="scientific">Chitiniphilus eburneus</name>
    <dbReference type="NCBI Taxonomy" id="2571148"/>
    <lineage>
        <taxon>Bacteria</taxon>
        <taxon>Pseudomonadati</taxon>
        <taxon>Pseudomonadota</taxon>
        <taxon>Betaproteobacteria</taxon>
        <taxon>Neisseriales</taxon>
        <taxon>Chitinibacteraceae</taxon>
        <taxon>Chitiniphilus</taxon>
    </lineage>
</organism>
<dbReference type="InterPro" id="IPR025991">
    <property type="entry name" value="Chemoreceptor_zinc-bind_dom"/>
</dbReference>
<protein>
    <submittedName>
        <fullName evidence="2">Chemotaxis protein</fullName>
    </submittedName>
</protein>
<evidence type="ECO:0000313" key="3">
    <source>
        <dbReference type="Proteomes" id="UP000310016"/>
    </source>
</evidence>
<name>A0A4U0PWT4_9NEIS</name>
<accession>A0A4U0PWT4</accession>